<dbReference type="Proteomes" id="UP000054018">
    <property type="component" value="Unassembled WGS sequence"/>
</dbReference>
<protein>
    <submittedName>
        <fullName evidence="1">Uncharacterized protein</fullName>
    </submittedName>
</protein>
<dbReference type="AlphaFoldDB" id="A0A0C9XZ22"/>
<dbReference type="InterPro" id="IPR040521">
    <property type="entry name" value="KDZ"/>
</dbReference>
<keyword evidence="2" id="KW-1185">Reference proteome</keyword>
<sequence>MELAHCLGDYLVGTEEVTLGMQVTDHFITSALIRQGVVPCSPIHPTAAVTFGALELFRIARLRSPHFSIQAFIKTLCDLQGVTFQRYLSRQFTIAFDLYLQIRARVDSIVSQVLQRDSEDWHLKHACAACTHKLTGKPELRFKLLYAMDGNNSLKHILQHLPDEIEDGHSPTSRDLPTGLVLTSGHYLSREYVNKFAFTCFYLCCNNESAQDSDTNPCAGRWKNMDDAKTRKAWGVYDETGIFIAVCRHGTCLLIADMVQSGER</sequence>
<dbReference type="PANTHER" id="PTHR33096:SF1">
    <property type="entry name" value="CXC1-LIKE CYSTEINE CLUSTER ASSOCIATED WITH KDZ TRANSPOSASES DOMAIN-CONTAINING PROTEIN"/>
    <property type="match status" value="1"/>
</dbReference>
<evidence type="ECO:0000313" key="2">
    <source>
        <dbReference type="Proteomes" id="UP000054018"/>
    </source>
</evidence>
<reference evidence="2" key="2">
    <citation type="submission" date="2015-01" db="EMBL/GenBank/DDBJ databases">
        <title>Evolutionary Origins and Diversification of the Mycorrhizal Mutualists.</title>
        <authorList>
            <consortium name="DOE Joint Genome Institute"/>
            <consortium name="Mycorrhizal Genomics Consortium"/>
            <person name="Kohler A."/>
            <person name="Kuo A."/>
            <person name="Nagy L.G."/>
            <person name="Floudas D."/>
            <person name="Copeland A."/>
            <person name="Barry K.W."/>
            <person name="Cichocki N."/>
            <person name="Veneault-Fourrey C."/>
            <person name="LaButti K."/>
            <person name="Lindquist E.A."/>
            <person name="Lipzen A."/>
            <person name="Lundell T."/>
            <person name="Morin E."/>
            <person name="Murat C."/>
            <person name="Riley R."/>
            <person name="Ohm R."/>
            <person name="Sun H."/>
            <person name="Tunlid A."/>
            <person name="Henrissat B."/>
            <person name="Grigoriev I.V."/>
            <person name="Hibbett D.S."/>
            <person name="Martin F."/>
        </authorList>
    </citation>
    <scope>NUCLEOTIDE SEQUENCE [LARGE SCALE GENOMIC DNA]</scope>
    <source>
        <strain evidence="2">441</strain>
    </source>
</reference>
<organism evidence="1 2">
    <name type="scientific">Pisolithus microcarpus 441</name>
    <dbReference type="NCBI Taxonomy" id="765257"/>
    <lineage>
        <taxon>Eukaryota</taxon>
        <taxon>Fungi</taxon>
        <taxon>Dikarya</taxon>
        <taxon>Basidiomycota</taxon>
        <taxon>Agaricomycotina</taxon>
        <taxon>Agaricomycetes</taxon>
        <taxon>Agaricomycetidae</taxon>
        <taxon>Boletales</taxon>
        <taxon>Sclerodermatineae</taxon>
        <taxon>Pisolithaceae</taxon>
        <taxon>Pisolithus</taxon>
    </lineage>
</organism>
<accession>A0A0C9XZ22</accession>
<gene>
    <name evidence="1" type="ORF">PISMIDRAFT_110687</name>
</gene>
<dbReference type="STRING" id="765257.A0A0C9XZ22"/>
<dbReference type="EMBL" id="KN833819">
    <property type="protein sequence ID" value="KIK17790.1"/>
    <property type="molecule type" value="Genomic_DNA"/>
</dbReference>
<dbReference type="Pfam" id="PF18758">
    <property type="entry name" value="KDZ"/>
    <property type="match status" value="1"/>
</dbReference>
<reference evidence="1 2" key="1">
    <citation type="submission" date="2014-04" db="EMBL/GenBank/DDBJ databases">
        <authorList>
            <consortium name="DOE Joint Genome Institute"/>
            <person name="Kuo A."/>
            <person name="Kohler A."/>
            <person name="Costa M.D."/>
            <person name="Nagy L.G."/>
            <person name="Floudas D."/>
            <person name="Copeland A."/>
            <person name="Barry K.W."/>
            <person name="Cichocki N."/>
            <person name="Veneault-Fourrey C."/>
            <person name="LaButti K."/>
            <person name="Lindquist E.A."/>
            <person name="Lipzen A."/>
            <person name="Lundell T."/>
            <person name="Morin E."/>
            <person name="Murat C."/>
            <person name="Sun H."/>
            <person name="Tunlid A."/>
            <person name="Henrissat B."/>
            <person name="Grigoriev I.V."/>
            <person name="Hibbett D.S."/>
            <person name="Martin F."/>
            <person name="Nordberg H.P."/>
            <person name="Cantor M.N."/>
            <person name="Hua S.X."/>
        </authorList>
    </citation>
    <scope>NUCLEOTIDE SEQUENCE [LARGE SCALE GENOMIC DNA]</scope>
    <source>
        <strain evidence="1 2">441</strain>
    </source>
</reference>
<name>A0A0C9XZ22_9AGAM</name>
<proteinExistence type="predicted"/>
<dbReference type="PANTHER" id="PTHR33096">
    <property type="entry name" value="CXC2 DOMAIN-CONTAINING PROTEIN"/>
    <property type="match status" value="1"/>
</dbReference>
<dbReference type="OrthoDB" id="2665372at2759"/>
<evidence type="ECO:0000313" key="1">
    <source>
        <dbReference type="EMBL" id="KIK17790.1"/>
    </source>
</evidence>
<dbReference type="HOGENOM" id="CLU_013084_3_3_1"/>